<organism evidence="4 5">
    <name type="scientific">Devosia psychrophila</name>
    <dbReference type="NCBI Taxonomy" id="728005"/>
    <lineage>
        <taxon>Bacteria</taxon>
        <taxon>Pseudomonadati</taxon>
        <taxon>Pseudomonadota</taxon>
        <taxon>Alphaproteobacteria</taxon>
        <taxon>Hyphomicrobiales</taxon>
        <taxon>Devosiaceae</taxon>
        <taxon>Devosia</taxon>
    </lineage>
</organism>
<protein>
    <recommendedName>
        <fullName evidence="2">Indoleacetamide hydrolase</fullName>
    </recommendedName>
</protein>
<comment type="function">
    <text evidence="1">Hydrolyzes indole-3-acetamide (IAM) into indole-3-acetic acid (IAA).</text>
</comment>
<dbReference type="AlphaFoldDB" id="A0A1I1M0W4"/>
<dbReference type="Proteomes" id="UP000182258">
    <property type="component" value="Unassembled WGS sequence"/>
</dbReference>
<evidence type="ECO:0000256" key="2">
    <source>
        <dbReference type="ARBA" id="ARBA00021874"/>
    </source>
</evidence>
<dbReference type="RefSeq" id="WP_244542380.1">
    <property type="nucleotide sequence ID" value="NZ_FOMB01000011.1"/>
</dbReference>
<dbReference type="GO" id="GO:0016740">
    <property type="term" value="F:transferase activity"/>
    <property type="evidence" value="ECO:0007669"/>
    <property type="project" value="UniProtKB-KW"/>
</dbReference>
<name>A0A1I1M0W4_9HYPH</name>
<evidence type="ECO:0000313" key="4">
    <source>
        <dbReference type="EMBL" id="SFC78865.1"/>
    </source>
</evidence>
<sequence>MAIDPTEQASRKAFADSLARHGLTMNADEAQSVYKLVAWMSDGLTGLDASLPANTESAADAALDLSLFEQGNCLRDGRLTSVALVEAYIRRIEARDTVYRAFYAVDREGALAAARRADADFAEGGDSGHLQGIPVGIKDLIDVEGLPTTANAPGRKTAVAQTDAEVVKRLRAAGAIIIGKLATYEWGTVGPDDRGAFPPARNPWSLDHITGGSSSGSAVAVAGGLLRTTLGTDTGGSLRGPAFYCGVVGLKPTLGLVPNSGVLAMSASMDHIGPMSATVAEAALTLDVIADLPAERSASRLIGQSIAGKRIGYARNWFARDPQTMSAVLTAMDAAISTLSQLGAVIEEIELPDYPAVEVAAAAILHKESFDYHAPELRDHPEAFGRRAFLSIAAGVAVTDGELTAARNAGSRFRSEVDRLLDRHDAIVTVGALTTALLAAPFEKEAVWTPMRTIGFNVSGHPVLALPIGFHDGLPIGMQVIGRHHAEATIIQLGDAFERATDHAVQRPPQPT</sequence>
<dbReference type="PANTHER" id="PTHR11895">
    <property type="entry name" value="TRANSAMIDASE"/>
    <property type="match status" value="1"/>
</dbReference>
<dbReference type="Gene3D" id="3.90.1300.10">
    <property type="entry name" value="Amidase signature (AS) domain"/>
    <property type="match status" value="1"/>
</dbReference>
<evidence type="ECO:0000256" key="1">
    <source>
        <dbReference type="ARBA" id="ARBA00003871"/>
    </source>
</evidence>
<accession>A0A1I1M0W4</accession>
<dbReference type="Pfam" id="PF01425">
    <property type="entry name" value="Amidase"/>
    <property type="match status" value="1"/>
</dbReference>
<dbReference type="PANTHER" id="PTHR11895:SF176">
    <property type="entry name" value="AMIDASE AMID-RELATED"/>
    <property type="match status" value="1"/>
</dbReference>
<dbReference type="PROSITE" id="PS00571">
    <property type="entry name" value="AMIDASES"/>
    <property type="match status" value="1"/>
</dbReference>
<dbReference type="InterPro" id="IPR020556">
    <property type="entry name" value="Amidase_CS"/>
</dbReference>
<dbReference type="InterPro" id="IPR036928">
    <property type="entry name" value="AS_sf"/>
</dbReference>
<dbReference type="EMBL" id="FOMB01000011">
    <property type="protein sequence ID" value="SFC78865.1"/>
    <property type="molecule type" value="Genomic_DNA"/>
</dbReference>
<feature type="domain" description="Amidase" evidence="3">
    <location>
        <begin position="84"/>
        <end position="490"/>
    </location>
</feature>
<reference evidence="4 5" key="1">
    <citation type="submission" date="2016-10" db="EMBL/GenBank/DDBJ databases">
        <authorList>
            <person name="de Groot N.N."/>
        </authorList>
    </citation>
    <scope>NUCLEOTIDE SEQUENCE [LARGE SCALE GENOMIC DNA]</scope>
    <source>
        <strain evidence="4 5">CGMCC 1.10210</strain>
    </source>
</reference>
<dbReference type="STRING" id="728005.SAMN04488059_11156"/>
<proteinExistence type="predicted"/>
<evidence type="ECO:0000259" key="3">
    <source>
        <dbReference type="Pfam" id="PF01425"/>
    </source>
</evidence>
<dbReference type="InterPro" id="IPR023631">
    <property type="entry name" value="Amidase_dom"/>
</dbReference>
<keyword evidence="4" id="KW-0808">Transferase</keyword>
<dbReference type="SUPFAM" id="SSF75304">
    <property type="entry name" value="Amidase signature (AS) enzymes"/>
    <property type="match status" value="1"/>
</dbReference>
<gene>
    <name evidence="4" type="ORF">SAMN04488059_11156</name>
</gene>
<dbReference type="InterPro" id="IPR000120">
    <property type="entry name" value="Amidase"/>
</dbReference>
<evidence type="ECO:0000313" key="5">
    <source>
        <dbReference type="Proteomes" id="UP000182258"/>
    </source>
</evidence>